<dbReference type="OrthoDB" id="10650962at2759"/>
<name>A0A2K1KD63_PHYPA</name>
<dbReference type="Proteomes" id="UP000006727">
    <property type="component" value="Chromosome 7"/>
</dbReference>
<dbReference type="RefSeq" id="XP_024380060.1">
    <property type="nucleotide sequence ID" value="XM_024524292.2"/>
</dbReference>
<evidence type="ECO:0000313" key="3">
    <source>
        <dbReference type="EnsemblPlants" id="PAC:32924336.CDS.1"/>
    </source>
</evidence>
<evidence type="ECO:0000256" key="1">
    <source>
        <dbReference type="SAM" id="MobiDB-lite"/>
    </source>
</evidence>
<sequence>MAEEGSNSPSQGTKERTSFRDDTTPYVKDRRSLTGMSEKVKAALAPLLGGSKHYSEVEVDLGRESEAATYETVPMGSTSMTRLSTVAGTPEEHGASTAAATTESVSSNDSDRLPAALRDHLPVQSVGIGGNATSSAVSGGKHGPGHNPNEDKYVLDGTKDPVDRFSNTSTS</sequence>
<feature type="region of interest" description="Disordered" evidence="1">
    <location>
        <begin position="89"/>
        <end position="112"/>
    </location>
</feature>
<dbReference type="EnsemblPlants" id="Pp3c7_25720V3.1">
    <property type="protein sequence ID" value="PAC:32924336.CDS.1"/>
    <property type="gene ID" value="Pp3c7_25720"/>
</dbReference>
<dbReference type="EMBL" id="ABEU02000007">
    <property type="protein sequence ID" value="PNR51689.1"/>
    <property type="molecule type" value="Genomic_DNA"/>
</dbReference>
<feature type="region of interest" description="Disordered" evidence="1">
    <location>
        <begin position="1"/>
        <end position="35"/>
    </location>
</feature>
<dbReference type="RefSeq" id="XP_024380062.1">
    <property type="nucleotide sequence ID" value="XM_024524294.2"/>
</dbReference>
<evidence type="ECO:0000313" key="4">
    <source>
        <dbReference type="Proteomes" id="UP000006727"/>
    </source>
</evidence>
<feature type="compositionally biased region" description="Basic and acidic residues" evidence="1">
    <location>
        <begin position="148"/>
        <end position="163"/>
    </location>
</feature>
<keyword evidence="4" id="KW-1185">Reference proteome</keyword>
<reference evidence="3" key="3">
    <citation type="submission" date="2020-12" db="UniProtKB">
        <authorList>
            <consortium name="EnsemblPlants"/>
        </authorList>
    </citation>
    <scope>IDENTIFICATION</scope>
</reference>
<dbReference type="RefSeq" id="XP_024380064.1">
    <property type="nucleotide sequence ID" value="XM_024524296.2"/>
</dbReference>
<dbReference type="AlphaFoldDB" id="A0A2K1KD63"/>
<reference evidence="2 4" key="1">
    <citation type="journal article" date="2008" name="Science">
        <title>The Physcomitrella genome reveals evolutionary insights into the conquest of land by plants.</title>
        <authorList>
            <person name="Rensing S."/>
            <person name="Lang D."/>
            <person name="Zimmer A."/>
            <person name="Terry A."/>
            <person name="Salamov A."/>
            <person name="Shapiro H."/>
            <person name="Nishiyama T."/>
            <person name="Perroud P.-F."/>
            <person name="Lindquist E."/>
            <person name="Kamisugi Y."/>
            <person name="Tanahashi T."/>
            <person name="Sakakibara K."/>
            <person name="Fujita T."/>
            <person name="Oishi K."/>
            <person name="Shin-I T."/>
            <person name="Kuroki Y."/>
            <person name="Toyoda A."/>
            <person name="Suzuki Y."/>
            <person name="Hashimoto A."/>
            <person name="Yamaguchi K."/>
            <person name="Sugano A."/>
            <person name="Kohara Y."/>
            <person name="Fujiyama A."/>
            <person name="Anterola A."/>
            <person name="Aoki S."/>
            <person name="Ashton N."/>
            <person name="Barbazuk W.B."/>
            <person name="Barker E."/>
            <person name="Bennetzen J."/>
            <person name="Bezanilla M."/>
            <person name="Blankenship R."/>
            <person name="Cho S.H."/>
            <person name="Dutcher S."/>
            <person name="Estelle M."/>
            <person name="Fawcett J.A."/>
            <person name="Gundlach H."/>
            <person name="Hanada K."/>
            <person name="Heyl A."/>
            <person name="Hicks K.A."/>
            <person name="Hugh J."/>
            <person name="Lohr M."/>
            <person name="Mayer K."/>
            <person name="Melkozernov A."/>
            <person name="Murata T."/>
            <person name="Nelson D."/>
            <person name="Pils B."/>
            <person name="Prigge M."/>
            <person name="Reiss B."/>
            <person name="Renner T."/>
            <person name="Rombauts S."/>
            <person name="Rushton P."/>
            <person name="Sanderfoot A."/>
            <person name="Schween G."/>
            <person name="Shiu S.-H."/>
            <person name="Stueber K."/>
            <person name="Theodoulou F.L."/>
            <person name="Tu H."/>
            <person name="Van de Peer Y."/>
            <person name="Verrier P.J."/>
            <person name="Waters E."/>
            <person name="Wood A."/>
            <person name="Yang L."/>
            <person name="Cove D."/>
            <person name="Cuming A."/>
            <person name="Hasebe M."/>
            <person name="Lucas S."/>
            <person name="Mishler D.B."/>
            <person name="Reski R."/>
            <person name="Grigoriev I."/>
            <person name="Quatrano R.S."/>
            <person name="Boore J.L."/>
        </authorList>
    </citation>
    <scope>NUCLEOTIDE SEQUENCE [LARGE SCALE GENOMIC DNA]</scope>
    <source>
        <strain evidence="3 4">cv. Gransden 2004</strain>
    </source>
</reference>
<accession>A0A2K1KD63</accession>
<feature type="compositionally biased region" description="Polar residues" evidence="1">
    <location>
        <begin position="1"/>
        <end position="12"/>
    </location>
</feature>
<feature type="region of interest" description="Disordered" evidence="1">
    <location>
        <begin position="124"/>
        <end position="171"/>
    </location>
</feature>
<feature type="compositionally biased region" description="Low complexity" evidence="1">
    <location>
        <begin position="95"/>
        <end position="107"/>
    </location>
</feature>
<dbReference type="PaxDb" id="3218-PP1S97_125V6.1"/>
<dbReference type="RefSeq" id="XP_073391244.1">
    <property type="nucleotide sequence ID" value="XM_073535143.1"/>
</dbReference>
<dbReference type="Gramene" id="Pp3c7_25720V3.2">
    <property type="protein sequence ID" value="PAC:32924337.CDS.1"/>
    <property type="gene ID" value="Pp3c7_25720"/>
</dbReference>
<dbReference type="EnsemblPlants" id="Pp3c7_25720V3.2">
    <property type="protein sequence ID" value="PAC:32924337.CDS.1"/>
    <property type="gene ID" value="Pp3c7_25720"/>
</dbReference>
<proteinExistence type="predicted"/>
<organism evidence="2">
    <name type="scientific">Physcomitrium patens</name>
    <name type="common">Spreading-leaved earth moss</name>
    <name type="synonym">Physcomitrella patens</name>
    <dbReference type="NCBI Taxonomy" id="3218"/>
    <lineage>
        <taxon>Eukaryota</taxon>
        <taxon>Viridiplantae</taxon>
        <taxon>Streptophyta</taxon>
        <taxon>Embryophyta</taxon>
        <taxon>Bryophyta</taxon>
        <taxon>Bryophytina</taxon>
        <taxon>Bryopsida</taxon>
        <taxon>Funariidae</taxon>
        <taxon>Funariales</taxon>
        <taxon>Funariaceae</taxon>
        <taxon>Physcomitrium</taxon>
    </lineage>
</organism>
<feature type="compositionally biased region" description="Basic and acidic residues" evidence="1">
    <location>
        <begin position="13"/>
        <end position="32"/>
    </location>
</feature>
<gene>
    <name evidence="3" type="primary">LOC112284475</name>
    <name evidence="2" type="ORF">PHYPA_010877</name>
</gene>
<dbReference type="GeneID" id="112284475"/>
<dbReference type="RefSeq" id="XP_024380061.1">
    <property type="nucleotide sequence ID" value="XM_024524293.2"/>
</dbReference>
<protein>
    <submittedName>
        <fullName evidence="2 3">Uncharacterized protein</fullName>
    </submittedName>
</protein>
<evidence type="ECO:0000313" key="2">
    <source>
        <dbReference type="EMBL" id="PNR51689.1"/>
    </source>
</evidence>
<reference evidence="2 4" key="2">
    <citation type="journal article" date="2018" name="Plant J.">
        <title>The Physcomitrella patens chromosome-scale assembly reveals moss genome structure and evolution.</title>
        <authorList>
            <person name="Lang D."/>
            <person name="Ullrich K.K."/>
            <person name="Murat F."/>
            <person name="Fuchs J."/>
            <person name="Jenkins J."/>
            <person name="Haas F.B."/>
            <person name="Piednoel M."/>
            <person name="Gundlach H."/>
            <person name="Van Bel M."/>
            <person name="Meyberg R."/>
            <person name="Vives C."/>
            <person name="Morata J."/>
            <person name="Symeonidi A."/>
            <person name="Hiss M."/>
            <person name="Muchero W."/>
            <person name="Kamisugi Y."/>
            <person name="Saleh O."/>
            <person name="Blanc G."/>
            <person name="Decker E.L."/>
            <person name="van Gessel N."/>
            <person name="Grimwood J."/>
            <person name="Hayes R.D."/>
            <person name="Graham S.W."/>
            <person name="Gunter L.E."/>
            <person name="McDaniel S.F."/>
            <person name="Hoernstein S.N.W."/>
            <person name="Larsson A."/>
            <person name="Li F.W."/>
            <person name="Perroud P.F."/>
            <person name="Phillips J."/>
            <person name="Ranjan P."/>
            <person name="Rokshar D.S."/>
            <person name="Rothfels C.J."/>
            <person name="Schneider L."/>
            <person name="Shu S."/>
            <person name="Stevenson D.W."/>
            <person name="Thummler F."/>
            <person name="Tillich M."/>
            <person name="Villarreal Aguilar J.C."/>
            <person name="Widiez T."/>
            <person name="Wong G.K."/>
            <person name="Wymore A."/>
            <person name="Zhang Y."/>
            <person name="Zimmer A.D."/>
            <person name="Quatrano R.S."/>
            <person name="Mayer K.F.X."/>
            <person name="Goodstein D."/>
            <person name="Casacuberta J.M."/>
            <person name="Vandepoele K."/>
            <person name="Reski R."/>
            <person name="Cuming A.C."/>
            <person name="Tuskan G.A."/>
            <person name="Maumus F."/>
            <person name="Salse J."/>
            <person name="Schmutz J."/>
            <person name="Rensing S.A."/>
        </authorList>
    </citation>
    <scope>NUCLEOTIDE SEQUENCE [LARGE SCALE GENOMIC DNA]</scope>
    <source>
        <strain evidence="3 4">cv. Gransden 2004</strain>
    </source>
</reference>
<dbReference type="RefSeq" id="XP_073391245.1">
    <property type="nucleotide sequence ID" value="XM_073535144.1"/>
</dbReference>
<dbReference type="Gramene" id="Pp3c7_25720V3.1">
    <property type="protein sequence ID" value="PAC:32924336.CDS.1"/>
    <property type="gene ID" value="Pp3c7_25720"/>
</dbReference>